<dbReference type="Pfam" id="PF00781">
    <property type="entry name" value="DAGK_cat"/>
    <property type="match status" value="1"/>
</dbReference>
<feature type="region of interest" description="Disordered" evidence="1">
    <location>
        <begin position="795"/>
        <end position="821"/>
    </location>
</feature>
<gene>
    <name evidence="3" type="ORF">L5515_001933</name>
</gene>
<dbReference type="SUPFAM" id="SSF111331">
    <property type="entry name" value="NAD kinase/diacylglycerol kinase-like"/>
    <property type="match status" value="1"/>
</dbReference>
<dbReference type="InterPro" id="IPR016064">
    <property type="entry name" value="NAD/diacylglycerol_kinase_sf"/>
</dbReference>
<dbReference type="InterPro" id="IPR001206">
    <property type="entry name" value="Diacylglycerol_kinase_cat_dom"/>
</dbReference>
<evidence type="ECO:0000313" key="4">
    <source>
        <dbReference type="Proteomes" id="UP000829354"/>
    </source>
</evidence>
<organism evidence="3 4">
    <name type="scientific">Caenorhabditis briggsae</name>
    <dbReference type="NCBI Taxonomy" id="6238"/>
    <lineage>
        <taxon>Eukaryota</taxon>
        <taxon>Metazoa</taxon>
        <taxon>Ecdysozoa</taxon>
        <taxon>Nematoda</taxon>
        <taxon>Chromadorea</taxon>
        <taxon>Rhabditida</taxon>
        <taxon>Rhabditina</taxon>
        <taxon>Rhabditomorpha</taxon>
        <taxon>Rhabditoidea</taxon>
        <taxon>Rhabditidae</taxon>
        <taxon>Peloderinae</taxon>
        <taxon>Caenorhabditis</taxon>
    </lineage>
</organism>
<dbReference type="PROSITE" id="PS50146">
    <property type="entry name" value="DAGK"/>
    <property type="match status" value="1"/>
</dbReference>
<dbReference type="Proteomes" id="UP000829354">
    <property type="component" value="Chromosome I"/>
</dbReference>
<dbReference type="EMBL" id="CP092620">
    <property type="protein sequence ID" value="UMM13873.1"/>
    <property type="molecule type" value="Genomic_DNA"/>
</dbReference>
<dbReference type="AlphaFoldDB" id="A0AAE9E534"/>
<sequence>MPNSRKTKHGGNQQHVTIVPVEPVKGDNVDTVAYSSRSRISGESGHLIADVQSPHAKEHRIIFDRDHNVFEFRLLDGSSKHIIVYRLDELLSTTCFPLKINSGVPVIPTKPVTSDKTLYFNFVYKKDKKKWRLKQIPVVFYTTSERDYWHSLIDTTLRRVKNRPKNIIIFINPYGGKGKAQKIFKDNVEAFFWLTPGLRYKVMLTERANHARDFIVEMPPEQWCALDGLVSVGGDGLFNELLSGALLRTQNDAGRNIDDPNTSHLVTPHIRFGIIGAGSANSIVSTVHETNDHATSAVHIAIGSECNVDVCTVHQHQKLIRISANAISYGWLGDVLRDSEEYRCLGPVRYQWSALRTTIRHPIYRGIVQFSLSHKEQVNPKDQLPPCLEPCPVCKKPQGDDKYDYHWHAEFTHVICCVIPTVTPFTPHGLAPFTGIGDGTLDLALVPRISRFHNMQFMRKVAMYGGKQLYELDPSLNCYRVTKWSYQPDSDQNDPGVWNLDGEILEQPKDEPLHFKLHPQLISFFGRDAAMPSVFMTELQAFDMNQPLGFQLPDKSIYQMGFNPTASQPPVASYVHETNPLTNPLQILDLLNPHQPSGTTDKKQKLLSGLLSPHFEKQLEIERKIDDLSDVLNQFIKTQQDFNKILLEKVLKPQETHSSPITVLEDNPMDEQEAPHIEEVDNIIEEEIQAEPIQQTINNPLPIYPVPISHDVSTHSPIRNRSISPEKMETGGMSVRDFLKTTMTVQKADDKILEEELERERDEAAQSIRYNKFRVRNRPKKYKRSAVTFTTKTRDLASQATVSAEPSEPQASSSSAPESNQMIEQLEQTNTVEIEDNIFQPILIPCVQRPPELLMQPVFPTTSSYVLNSALDPSNHATQNSLAALTDSKFQPDPTNLWKTNNATQLLVDAPLLSEELRFSEHSHHSSFLPFVHEPAHRSAFVPTVPQQYNKDRRIHQHMDTSLTDSLRNL</sequence>
<dbReference type="InterPro" id="IPR017438">
    <property type="entry name" value="ATP-NAD_kinase_N"/>
</dbReference>
<evidence type="ECO:0000256" key="1">
    <source>
        <dbReference type="SAM" id="MobiDB-lite"/>
    </source>
</evidence>
<evidence type="ECO:0000313" key="3">
    <source>
        <dbReference type="EMBL" id="UMM13873.1"/>
    </source>
</evidence>
<evidence type="ECO:0000259" key="2">
    <source>
        <dbReference type="PROSITE" id="PS50146"/>
    </source>
</evidence>
<dbReference type="InterPro" id="IPR050187">
    <property type="entry name" value="Lipid_Phosphate_FormReg"/>
</dbReference>
<feature type="compositionally biased region" description="Low complexity" evidence="1">
    <location>
        <begin position="803"/>
        <end position="819"/>
    </location>
</feature>
<protein>
    <recommendedName>
        <fullName evidence="2">DAGKc domain-containing protein</fullName>
    </recommendedName>
</protein>
<name>A0AAE9E534_CAEBR</name>
<dbReference type="Gene3D" id="3.40.50.10330">
    <property type="entry name" value="Probable inorganic polyphosphate/atp-NAD kinase, domain 1"/>
    <property type="match status" value="1"/>
</dbReference>
<dbReference type="GO" id="GO:0016301">
    <property type="term" value="F:kinase activity"/>
    <property type="evidence" value="ECO:0007669"/>
    <property type="project" value="InterPro"/>
</dbReference>
<accession>A0AAE9E534</accession>
<keyword evidence="4" id="KW-1185">Reference proteome</keyword>
<dbReference type="Gene3D" id="2.60.200.40">
    <property type="match status" value="1"/>
</dbReference>
<reference evidence="3 4" key="1">
    <citation type="submission" date="2022-04" db="EMBL/GenBank/DDBJ databases">
        <title>Chromosome-level reference genomes for two strains of Caenorhabditis briggsae: an improved platform for comparative genomics.</title>
        <authorList>
            <person name="Stevens L."/>
            <person name="Andersen E."/>
        </authorList>
    </citation>
    <scope>NUCLEOTIDE SEQUENCE [LARGE SCALE GENOMIC DNA]</scope>
    <source>
        <strain evidence="3">VX34</strain>
        <tissue evidence="3">Whole-organism</tissue>
    </source>
</reference>
<dbReference type="PANTHER" id="PTHR12358:SF111">
    <property type="entry name" value="CERAMIDE KINASE, ISOFORM A"/>
    <property type="match status" value="1"/>
</dbReference>
<proteinExistence type="predicted"/>
<feature type="domain" description="DAGKc" evidence="2">
    <location>
        <begin position="162"/>
        <end position="317"/>
    </location>
</feature>
<dbReference type="PANTHER" id="PTHR12358">
    <property type="entry name" value="SPHINGOSINE KINASE"/>
    <property type="match status" value="1"/>
</dbReference>